<dbReference type="Gene3D" id="3.30.1360.70">
    <property type="entry name" value="Arginyl tRNA synthetase N-terminal domain"/>
    <property type="match status" value="1"/>
</dbReference>
<dbReference type="HAMAP" id="MF_00123">
    <property type="entry name" value="Arg_tRNA_synth"/>
    <property type="match status" value="1"/>
</dbReference>
<dbReference type="eggNOG" id="COG0018">
    <property type="taxonomic scope" value="Bacteria"/>
</dbReference>
<accession>D0LW44</accession>
<keyword evidence="3 8" id="KW-0547">Nucleotide-binding</keyword>
<keyword evidence="13" id="KW-1185">Reference proteome</keyword>
<evidence type="ECO:0000256" key="9">
    <source>
        <dbReference type="RuleBase" id="RU363038"/>
    </source>
</evidence>
<dbReference type="AlphaFoldDB" id="D0LW44"/>
<evidence type="ECO:0000313" key="13">
    <source>
        <dbReference type="Proteomes" id="UP000001880"/>
    </source>
</evidence>
<comment type="catalytic activity">
    <reaction evidence="7 8">
        <text>tRNA(Arg) + L-arginine + ATP = L-arginyl-tRNA(Arg) + AMP + diphosphate</text>
        <dbReference type="Rhea" id="RHEA:20301"/>
        <dbReference type="Rhea" id="RHEA-COMP:9658"/>
        <dbReference type="Rhea" id="RHEA-COMP:9673"/>
        <dbReference type="ChEBI" id="CHEBI:30616"/>
        <dbReference type="ChEBI" id="CHEBI:32682"/>
        <dbReference type="ChEBI" id="CHEBI:33019"/>
        <dbReference type="ChEBI" id="CHEBI:78442"/>
        <dbReference type="ChEBI" id="CHEBI:78513"/>
        <dbReference type="ChEBI" id="CHEBI:456215"/>
        <dbReference type="EC" id="6.1.1.19"/>
    </reaction>
</comment>
<evidence type="ECO:0000313" key="12">
    <source>
        <dbReference type="EMBL" id="ACY15976.1"/>
    </source>
</evidence>
<dbReference type="OrthoDB" id="9803211at2"/>
<dbReference type="SUPFAM" id="SSF55190">
    <property type="entry name" value="Arginyl-tRNA synthetase (ArgRS), N-terminal 'additional' domain"/>
    <property type="match status" value="1"/>
</dbReference>
<proteinExistence type="inferred from homology"/>
<dbReference type="SMART" id="SM00836">
    <property type="entry name" value="DALR_1"/>
    <property type="match status" value="1"/>
</dbReference>
<dbReference type="Proteomes" id="UP000001880">
    <property type="component" value="Chromosome"/>
</dbReference>
<evidence type="ECO:0000256" key="6">
    <source>
        <dbReference type="ARBA" id="ARBA00023146"/>
    </source>
</evidence>
<keyword evidence="8" id="KW-0963">Cytoplasm</keyword>
<evidence type="ECO:0000256" key="1">
    <source>
        <dbReference type="ARBA" id="ARBA00005594"/>
    </source>
</evidence>
<keyword evidence="4 8" id="KW-0067">ATP-binding</keyword>
<dbReference type="EC" id="6.1.1.19" evidence="8"/>
<dbReference type="GO" id="GO:0005737">
    <property type="term" value="C:cytoplasm"/>
    <property type="evidence" value="ECO:0007669"/>
    <property type="project" value="UniProtKB-SubCell"/>
</dbReference>
<dbReference type="InterPro" id="IPR005148">
    <property type="entry name" value="Arg-tRNA-synth_N"/>
</dbReference>
<dbReference type="EMBL" id="CP001804">
    <property type="protein sequence ID" value="ACY15976.1"/>
    <property type="molecule type" value="Genomic_DNA"/>
</dbReference>
<dbReference type="InterPro" id="IPR001278">
    <property type="entry name" value="Arg-tRNA-ligase"/>
</dbReference>
<sequence>MPALMMDVLNPFAVAAVRAVAEALSLDPELFAVTAPPRPELGDFAVGCFPAAKALGQPPPKLAAQVAERFAPGEYLSEVKATGPFVNFRANRASALHFLRDATLAADGPALIPSSPGAGKTVCIDYSSPNISKHLAYHHIRSTVIGHALVNLHRAAGYRVVGINHLGDWGTTHGMLLAAHARWGAPEPLTVDGLNALYVRFRKEMADDPTLEEEGRRWFKKLEDGDAEARALWQRFREVSWAEFEHVYRILGIEFEDVRGESAYEDAIAGVLAMLEERGLPTVSEGALVVPLEDAGMPPLLLRKQDGATLYGTRDLAAAIYRHDTYDFARSLYVVDRGQSLHFRQLFEVLRRAGCDWAERCEHVPFGVVRVGGKKTGTRTGNVVLLKEVLAEAEQRAADVVRENNPEMTGEAAAETARMVGVGAVVFANLASQREKDVDFAWEQVLSVSGDSGPYVQYAHARCASILRKAEERGLTPGAEVDLSALSHETEWALARKLLDLGETVHRAAENNEPHLLSRYLLDLCAAFSRWYTAGNQDKSLRALVDDDAVARARITLVAIAGRVLARGLGLLGIEAPSDM</sequence>
<evidence type="ECO:0000256" key="3">
    <source>
        <dbReference type="ARBA" id="ARBA00022741"/>
    </source>
</evidence>
<dbReference type="Gene3D" id="1.10.730.10">
    <property type="entry name" value="Isoleucyl-tRNA Synthetase, Domain 1"/>
    <property type="match status" value="1"/>
</dbReference>
<organism evidence="12 13">
    <name type="scientific">Haliangium ochraceum (strain DSM 14365 / JCM 11303 / SMP-2)</name>
    <dbReference type="NCBI Taxonomy" id="502025"/>
    <lineage>
        <taxon>Bacteria</taxon>
        <taxon>Pseudomonadati</taxon>
        <taxon>Myxococcota</taxon>
        <taxon>Polyangia</taxon>
        <taxon>Haliangiales</taxon>
        <taxon>Kofleriaceae</taxon>
        <taxon>Haliangium</taxon>
    </lineage>
</organism>
<comment type="subunit">
    <text evidence="8">Monomer.</text>
</comment>
<evidence type="ECO:0000256" key="4">
    <source>
        <dbReference type="ARBA" id="ARBA00022840"/>
    </source>
</evidence>
<name>D0LW44_HALO1</name>
<comment type="similarity">
    <text evidence="1 8 9">Belongs to the class-I aminoacyl-tRNA synthetase family.</text>
</comment>
<gene>
    <name evidence="8" type="primary">argS</name>
    <name evidence="12" type="ordered locus">Hoch_3474</name>
</gene>
<evidence type="ECO:0000256" key="5">
    <source>
        <dbReference type="ARBA" id="ARBA00022917"/>
    </source>
</evidence>
<reference evidence="12 13" key="1">
    <citation type="journal article" date="2010" name="Stand. Genomic Sci.">
        <title>Complete genome sequence of Haliangium ochraceum type strain (SMP-2).</title>
        <authorList>
            <consortium name="US DOE Joint Genome Institute (JGI-PGF)"/>
            <person name="Ivanova N."/>
            <person name="Daum C."/>
            <person name="Lang E."/>
            <person name="Abt B."/>
            <person name="Kopitz M."/>
            <person name="Saunders E."/>
            <person name="Lapidus A."/>
            <person name="Lucas S."/>
            <person name="Glavina Del Rio T."/>
            <person name="Nolan M."/>
            <person name="Tice H."/>
            <person name="Copeland A."/>
            <person name="Cheng J.F."/>
            <person name="Chen F."/>
            <person name="Bruce D."/>
            <person name="Goodwin L."/>
            <person name="Pitluck S."/>
            <person name="Mavromatis K."/>
            <person name="Pati A."/>
            <person name="Mikhailova N."/>
            <person name="Chen A."/>
            <person name="Palaniappan K."/>
            <person name="Land M."/>
            <person name="Hauser L."/>
            <person name="Chang Y.J."/>
            <person name="Jeffries C.D."/>
            <person name="Detter J.C."/>
            <person name="Brettin T."/>
            <person name="Rohde M."/>
            <person name="Goker M."/>
            <person name="Bristow J."/>
            <person name="Markowitz V."/>
            <person name="Eisen J.A."/>
            <person name="Hugenholtz P."/>
            <person name="Kyrpides N.C."/>
            <person name="Klenk H.P."/>
        </authorList>
    </citation>
    <scope>NUCLEOTIDE SEQUENCE [LARGE SCALE GENOMIC DNA]</scope>
    <source>
        <strain evidence="13">DSM 14365 / CIP 107738 / JCM 11303 / AJ 13395 / SMP-2</strain>
    </source>
</reference>
<feature type="domain" description="Arginyl tRNA synthetase N-terminal" evidence="11">
    <location>
        <begin position="10"/>
        <end position="90"/>
    </location>
</feature>
<dbReference type="Pfam" id="PF00750">
    <property type="entry name" value="tRNA-synt_1d"/>
    <property type="match status" value="1"/>
</dbReference>
<dbReference type="InterPro" id="IPR014729">
    <property type="entry name" value="Rossmann-like_a/b/a_fold"/>
</dbReference>
<protein>
    <recommendedName>
        <fullName evidence="8">Arginine--tRNA ligase</fullName>
        <ecNumber evidence="8">6.1.1.19</ecNumber>
    </recommendedName>
    <alternativeName>
        <fullName evidence="8">Arginyl-tRNA synthetase</fullName>
        <shortName evidence="8">ArgRS</shortName>
    </alternativeName>
</protein>
<dbReference type="GO" id="GO:0005524">
    <property type="term" value="F:ATP binding"/>
    <property type="evidence" value="ECO:0007669"/>
    <property type="project" value="UniProtKB-UniRule"/>
</dbReference>
<evidence type="ECO:0000256" key="2">
    <source>
        <dbReference type="ARBA" id="ARBA00022598"/>
    </source>
</evidence>
<dbReference type="PRINTS" id="PR01038">
    <property type="entry name" value="TRNASYNTHARG"/>
</dbReference>
<dbReference type="SUPFAM" id="SSF47323">
    <property type="entry name" value="Anticodon-binding domain of a subclass of class I aminoacyl-tRNA synthetases"/>
    <property type="match status" value="1"/>
</dbReference>
<keyword evidence="2 8" id="KW-0436">Ligase</keyword>
<dbReference type="SMART" id="SM01016">
    <property type="entry name" value="Arg_tRNA_synt_N"/>
    <property type="match status" value="1"/>
</dbReference>
<evidence type="ECO:0000259" key="10">
    <source>
        <dbReference type="SMART" id="SM00836"/>
    </source>
</evidence>
<dbReference type="Pfam" id="PF05746">
    <property type="entry name" value="DALR_1"/>
    <property type="match status" value="1"/>
</dbReference>
<dbReference type="PANTHER" id="PTHR11956:SF5">
    <property type="entry name" value="ARGININE--TRNA LIGASE, CYTOPLASMIC"/>
    <property type="match status" value="1"/>
</dbReference>
<evidence type="ECO:0000259" key="11">
    <source>
        <dbReference type="SMART" id="SM01016"/>
    </source>
</evidence>
<keyword evidence="6 8" id="KW-0030">Aminoacyl-tRNA synthetase</keyword>
<feature type="domain" description="DALR anticodon binding" evidence="10">
    <location>
        <begin position="456"/>
        <end position="580"/>
    </location>
</feature>
<keyword evidence="5 8" id="KW-0648">Protein biosynthesis</keyword>
<dbReference type="SUPFAM" id="SSF52374">
    <property type="entry name" value="Nucleotidylyl transferase"/>
    <property type="match status" value="1"/>
</dbReference>
<dbReference type="GO" id="GO:0006420">
    <property type="term" value="P:arginyl-tRNA aminoacylation"/>
    <property type="evidence" value="ECO:0007669"/>
    <property type="project" value="UniProtKB-UniRule"/>
</dbReference>
<comment type="subcellular location">
    <subcellularLocation>
        <location evidence="8">Cytoplasm</location>
    </subcellularLocation>
</comment>
<evidence type="ECO:0000256" key="8">
    <source>
        <dbReference type="HAMAP-Rule" id="MF_00123"/>
    </source>
</evidence>
<dbReference type="NCBIfam" id="TIGR00456">
    <property type="entry name" value="argS"/>
    <property type="match status" value="1"/>
</dbReference>
<dbReference type="InterPro" id="IPR035684">
    <property type="entry name" value="ArgRS_core"/>
</dbReference>
<dbReference type="InterPro" id="IPR009080">
    <property type="entry name" value="tRNAsynth_Ia_anticodon-bd"/>
</dbReference>
<dbReference type="STRING" id="502025.Hoch_3474"/>
<dbReference type="FunFam" id="3.40.50.620:FF:000116">
    <property type="entry name" value="Arginine--tRNA ligase"/>
    <property type="match status" value="1"/>
</dbReference>
<dbReference type="InterPro" id="IPR008909">
    <property type="entry name" value="DALR_anticod-bd"/>
</dbReference>
<dbReference type="InterPro" id="IPR036695">
    <property type="entry name" value="Arg-tRNA-synth_N_sf"/>
</dbReference>
<evidence type="ECO:0000256" key="7">
    <source>
        <dbReference type="ARBA" id="ARBA00049339"/>
    </source>
</evidence>
<comment type="caution">
    <text evidence="8">Lacks conserved residue(s) required for the propagation of feature annotation.</text>
</comment>
<dbReference type="HOGENOM" id="CLU_006406_6_1_7"/>
<dbReference type="Gene3D" id="3.40.50.620">
    <property type="entry name" value="HUPs"/>
    <property type="match status" value="1"/>
</dbReference>
<dbReference type="PANTHER" id="PTHR11956">
    <property type="entry name" value="ARGINYL-TRNA SYNTHETASE"/>
    <property type="match status" value="1"/>
</dbReference>
<dbReference type="Pfam" id="PF03485">
    <property type="entry name" value="Arg_tRNA_synt_N"/>
    <property type="match status" value="1"/>
</dbReference>
<dbReference type="GO" id="GO:0004814">
    <property type="term" value="F:arginine-tRNA ligase activity"/>
    <property type="evidence" value="ECO:0007669"/>
    <property type="project" value="UniProtKB-UniRule"/>
</dbReference>
<dbReference type="CDD" id="cd07956">
    <property type="entry name" value="Anticodon_Ia_Arg"/>
    <property type="match status" value="1"/>
</dbReference>
<dbReference type="KEGG" id="hoh:Hoch_3474"/>